<evidence type="ECO:0000256" key="2">
    <source>
        <dbReference type="ARBA" id="ARBA00022737"/>
    </source>
</evidence>
<evidence type="ECO:0000313" key="3">
    <source>
        <dbReference type="Proteomes" id="UP001652623"/>
    </source>
</evidence>
<keyword evidence="2" id="KW-0677">Repeat</keyword>
<dbReference type="InterPro" id="IPR052941">
    <property type="entry name" value="StomDev_PlantInt_Reg"/>
</dbReference>
<evidence type="ECO:0000256" key="1">
    <source>
        <dbReference type="ARBA" id="ARBA00022614"/>
    </source>
</evidence>
<proteinExistence type="predicted"/>
<protein>
    <submittedName>
        <fullName evidence="4">Receptor like protein 28-like</fullName>
    </submittedName>
</protein>
<dbReference type="GeneID" id="132799652"/>
<dbReference type="Pfam" id="PF13855">
    <property type="entry name" value="LRR_8"/>
    <property type="match status" value="1"/>
</dbReference>
<dbReference type="PANTHER" id="PTHR48004">
    <property type="entry name" value="OS01G0149700 PROTEIN"/>
    <property type="match status" value="1"/>
</dbReference>
<dbReference type="InterPro" id="IPR003591">
    <property type="entry name" value="Leu-rich_rpt_typical-subtyp"/>
</dbReference>
<accession>A0ABM3ZU92</accession>
<dbReference type="InterPro" id="IPR032675">
    <property type="entry name" value="LRR_dom_sf"/>
</dbReference>
<keyword evidence="3" id="KW-1185">Reference proteome</keyword>
<dbReference type="SUPFAM" id="SSF52058">
    <property type="entry name" value="L domain-like"/>
    <property type="match status" value="1"/>
</dbReference>
<organism evidence="3 4">
    <name type="scientific">Ziziphus jujuba</name>
    <name type="common">Chinese jujube</name>
    <name type="synonym">Ziziphus sativa</name>
    <dbReference type="NCBI Taxonomy" id="326968"/>
    <lineage>
        <taxon>Eukaryota</taxon>
        <taxon>Viridiplantae</taxon>
        <taxon>Streptophyta</taxon>
        <taxon>Embryophyta</taxon>
        <taxon>Tracheophyta</taxon>
        <taxon>Spermatophyta</taxon>
        <taxon>Magnoliopsida</taxon>
        <taxon>eudicotyledons</taxon>
        <taxon>Gunneridae</taxon>
        <taxon>Pentapetalae</taxon>
        <taxon>rosids</taxon>
        <taxon>fabids</taxon>
        <taxon>Rosales</taxon>
        <taxon>Rhamnaceae</taxon>
        <taxon>Paliureae</taxon>
        <taxon>Ziziphus</taxon>
    </lineage>
</organism>
<reference evidence="4" key="1">
    <citation type="submission" date="2025-08" db="UniProtKB">
        <authorList>
            <consortium name="RefSeq"/>
        </authorList>
    </citation>
    <scope>IDENTIFICATION</scope>
    <source>
        <tissue evidence="4">Seedling</tissue>
    </source>
</reference>
<gene>
    <name evidence="4" type="primary">LOC132799652</name>
</gene>
<dbReference type="SMART" id="SM00369">
    <property type="entry name" value="LRR_TYP"/>
    <property type="match status" value="4"/>
</dbReference>
<dbReference type="Gene3D" id="3.80.10.10">
    <property type="entry name" value="Ribonuclease Inhibitor"/>
    <property type="match status" value="2"/>
</dbReference>
<sequence>MSKLSALSLGRNRFTGQLPSSIFNLPQVLSLAFQHNNFEGSLPEFKNGLPKLSYLDFSSCFLNGTIPPWIFGLPSLQFLYLQNNHLSGNISEAPSKSLQSIDLGGNSLSGSIPRSFYDLQKMTDLRLSSNTLNGVVEIDLLFSKLRSLELLDLSGNNFSLIINNSVNFALPTLSTLSLSSCNIKEFPHVLKAFVNIQILDLSHNKNSWGSPPMVF</sequence>
<dbReference type="InterPro" id="IPR001611">
    <property type="entry name" value="Leu-rich_rpt"/>
</dbReference>
<dbReference type="PANTHER" id="PTHR48004:SF59">
    <property type="entry name" value="LEUCINE-RICH REPEAT-CONTAINING N-TERMINAL PLANT-TYPE DOMAIN-CONTAINING PROTEIN"/>
    <property type="match status" value="1"/>
</dbReference>
<dbReference type="Pfam" id="PF00560">
    <property type="entry name" value="LRR_1"/>
    <property type="match status" value="4"/>
</dbReference>
<evidence type="ECO:0000313" key="4">
    <source>
        <dbReference type="RefSeq" id="XP_060668051.1"/>
    </source>
</evidence>
<dbReference type="Proteomes" id="UP001652623">
    <property type="component" value="Chromosome 10"/>
</dbReference>
<keyword evidence="1" id="KW-0433">Leucine-rich repeat</keyword>
<dbReference type="RefSeq" id="XP_060668051.1">
    <property type="nucleotide sequence ID" value="XM_060812068.1"/>
</dbReference>
<name>A0ABM3ZU92_ZIZJJ</name>